<dbReference type="Pfam" id="PF00294">
    <property type="entry name" value="PfkB"/>
    <property type="match status" value="1"/>
</dbReference>
<evidence type="ECO:0000313" key="15">
    <source>
        <dbReference type="Proteomes" id="UP000320216"/>
    </source>
</evidence>
<sequence>MTKGLHVGDRPRVTVLASLNLDLAVTTPRLPAEGETLLGSSLVSSRGGKGGNQAVALARLGVPTAVIGCLGDDDAGARYLEALVGEHLDVAHVRTAHGAPTGTALITVDGSGANTIVVVPGANALLGAADVTDASRTIAASRVVLAQLETPVAPTTRAFELARSHDVITVLNPAPSVDGLDELLALTDVVVPNEPEFAGLVGCTPNTDDELRHACARLFEHGVSWVVVTQGAAGCVVIGPESIHRVPALRADAVDTTAAGDAFVAGLVAVIAETQRLDEETIVAGARRGSAVAALSVRRRGAQTSLPTSSEVGAVLRDDAR</sequence>
<dbReference type="SUPFAM" id="SSF53613">
    <property type="entry name" value="Ribokinase-like"/>
    <property type="match status" value="1"/>
</dbReference>
<dbReference type="OrthoDB" id="9775849at2"/>
<evidence type="ECO:0000256" key="7">
    <source>
        <dbReference type="ARBA" id="ARBA00022777"/>
    </source>
</evidence>
<dbReference type="GO" id="GO:0004747">
    <property type="term" value="F:ribokinase activity"/>
    <property type="evidence" value="ECO:0007669"/>
    <property type="project" value="UniProtKB-UniRule"/>
</dbReference>
<evidence type="ECO:0000256" key="3">
    <source>
        <dbReference type="ARBA" id="ARBA00016943"/>
    </source>
</evidence>
<keyword evidence="8 12" id="KW-0067">ATP-binding</keyword>
<dbReference type="PANTHER" id="PTHR10584:SF166">
    <property type="entry name" value="RIBOKINASE"/>
    <property type="match status" value="1"/>
</dbReference>
<evidence type="ECO:0000259" key="13">
    <source>
        <dbReference type="Pfam" id="PF00294"/>
    </source>
</evidence>
<keyword evidence="9 12" id="KW-0460">Magnesium</keyword>
<dbReference type="EMBL" id="CP042305">
    <property type="protein sequence ID" value="QDZ14880.1"/>
    <property type="molecule type" value="Genomic_DNA"/>
</dbReference>
<keyword evidence="11 12" id="KW-0119">Carbohydrate metabolism</keyword>
<comment type="subunit">
    <text evidence="12">Homodimer.</text>
</comment>
<evidence type="ECO:0000256" key="5">
    <source>
        <dbReference type="ARBA" id="ARBA00022723"/>
    </source>
</evidence>
<gene>
    <name evidence="12" type="primary">rbsK</name>
    <name evidence="14" type="ORF">FPZ11_09010</name>
</gene>
<feature type="active site" description="Proton acceptor" evidence="12">
    <location>
        <position position="261"/>
    </location>
</feature>
<feature type="binding site" evidence="12">
    <location>
        <begin position="20"/>
        <end position="22"/>
    </location>
    <ligand>
        <name>substrate</name>
    </ligand>
</feature>
<organism evidence="14 15">
    <name type="scientific">Humibacter ginsenosidimutans</name>
    <dbReference type="NCBI Taxonomy" id="2599293"/>
    <lineage>
        <taxon>Bacteria</taxon>
        <taxon>Bacillati</taxon>
        <taxon>Actinomycetota</taxon>
        <taxon>Actinomycetes</taxon>
        <taxon>Micrococcales</taxon>
        <taxon>Microbacteriaceae</taxon>
        <taxon>Humibacter</taxon>
    </lineage>
</organism>
<dbReference type="HAMAP" id="MF_01987">
    <property type="entry name" value="Ribokinase"/>
    <property type="match status" value="1"/>
</dbReference>
<dbReference type="RefSeq" id="WP_146320184.1">
    <property type="nucleotide sequence ID" value="NZ_CP042305.1"/>
</dbReference>
<evidence type="ECO:0000256" key="10">
    <source>
        <dbReference type="ARBA" id="ARBA00022958"/>
    </source>
</evidence>
<dbReference type="GO" id="GO:0019303">
    <property type="term" value="P:D-ribose catabolic process"/>
    <property type="evidence" value="ECO:0007669"/>
    <property type="project" value="UniProtKB-UniRule"/>
</dbReference>
<keyword evidence="7 12" id="KW-0418">Kinase</keyword>
<dbReference type="AlphaFoldDB" id="A0A5B8M5Y0"/>
<dbReference type="GO" id="GO:0005524">
    <property type="term" value="F:ATP binding"/>
    <property type="evidence" value="ECO:0007669"/>
    <property type="project" value="UniProtKB-UniRule"/>
</dbReference>
<comment type="similarity">
    <text evidence="1">Belongs to the carbohydrate kinase pfkB family.</text>
</comment>
<dbReference type="PANTHER" id="PTHR10584">
    <property type="entry name" value="SUGAR KINASE"/>
    <property type="match status" value="1"/>
</dbReference>
<proteinExistence type="inferred from homology"/>
<dbReference type="KEGG" id="huw:FPZ11_09010"/>
<dbReference type="InterPro" id="IPR029056">
    <property type="entry name" value="Ribokinase-like"/>
</dbReference>
<feature type="binding site" evidence="12">
    <location>
        <position position="299"/>
    </location>
    <ligand>
        <name>K(+)</name>
        <dbReference type="ChEBI" id="CHEBI:29103"/>
    </ligand>
</feature>
<comment type="pathway">
    <text evidence="12">Carbohydrate metabolism; D-ribose degradation; D-ribose 5-phosphate from beta-D-ribopyranose: step 2/2.</text>
</comment>
<dbReference type="UniPathway" id="UPA00916">
    <property type="reaction ID" value="UER00889"/>
</dbReference>
<dbReference type="InterPro" id="IPR011877">
    <property type="entry name" value="Ribokinase"/>
</dbReference>
<evidence type="ECO:0000256" key="8">
    <source>
        <dbReference type="ARBA" id="ARBA00022840"/>
    </source>
</evidence>
<evidence type="ECO:0000313" key="14">
    <source>
        <dbReference type="EMBL" id="QDZ14880.1"/>
    </source>
</evidence>
<comment type="similarity">
    <text evidence="12">Belongs to the carbohydrate kinase PfkB family. Ribokinase subfamily.</text>
</comment>
<dbReference type="EC" id="2.7.1.15" evidence="2 12"/>
<comment type="catalytic activity">
    <reaction evidence="12">
        <text>D-ribose + ATP = D-ribose 5-phosphate + ADP + H(+)</text>
        <dbReference type="Rhea" id="RHEA:13697"/>
        <dbReference type="ChEBI" id="CHEBI:15378"/>
        <dbReference type="ChEBI" id="CHEBI:30616"/>
        <dbReference type="ChEBI" id="CHEBI:47013"/>
        <dbReference type="ChEBI" id="CHEBI:78346"/>
        <dbReference type="ChEBI" id="CHEBI:456216"/>
        <dbReference type="EC" id="2.7.1.15"/>
    </reaction>
</comment>
<feature type="binding site" evidence="12">
    <location>
        <position position="149"/>
    </location>
    <ligand>
        <name>substrate</name>
    </ligand>
</feature>
<evidence type="ECO:0000256" key="11">
    <source>
        <dbReference type="ARBA" id="ARBA00023277"/>
    </source>
</evidence>
<dbReference type="PRINTS" id="PR00990">
    <property type="entry name" value="RIBOKINASE"/>
</dbReference>
<dbReference type="GO" id="GO:0005829">
    <property type="term" value="C:cytosol"/>
    <property type="evidence" value="ECO:0007669"/>
    <property type="project" value="TreeGrafter"/>
</dbReference>
<comment type="caution">
    <text evidence="12">Lacks conserved residue(s) required for the propagation of feature annotation.</text>
</comment>
<dbReference type="PROSITE" id="PS00584">
    <property type="entry name" value="PFKB_KINASES_2"/>
    <property type="match status" value="1"/>
</dbReference>
<feature type="binding site" evidence="12">
    <location>
        <position position="193"/>
    </location>
    <ligand>
        <name>ATP</name>
        <dbReference type="ChEBI" id="CHEBI:30616"/>
    </ligand>
</feature>
<dbReference type="InterPro" id="IPR002139">
    <property type="entry name" value="Ribo/fructo_kinase"/>
</dbReference>
<keyword evidence="4 12" id="KW-0808">Transferase</keyword>
<reference evidence="14 15" key="1">
    <citation type="submission" date="2019-07" db="EMBL/GenBank/DDBJ databases">
        <title>Full genome sequence of Humibacter sp. WJ7-1.</title>
        <authorList>
            <person name="Im W.-T."/>
        </authorList>
    </citation>
    <scope>NUCLEOTIDE SEQUENCE [LARGE SCALE GENOMIC DNA]</scope>
    <source>
        <strain evidence="14 15">WJ7-1</strain>
    </source>
</reference>
<dbReference type="PROSITE" id="PS00583">
    <property type="entry name" value="PFKB_KINASES_1"/>
    <property type="match status" value="1"/>
</dbReference>
<keyword evidence="12" id="KW-0963">Cytoplasm</keyword>
<evidence type="ECO:0000256" key="1">
    <source>
        <dbReference type="ARBA" id="ARBA00005380"/>
    </source>
</evidence>
<protein>
    <recommendedName>
        <fullName evidence="3 12">Ribokinase</fullName>
        <shortName evidence="12">RK</shortName>
        <ecNumber evidence="2 12">2.7.1.15</ecNumber>
    </recommendedName>
</protein>
<dbReference type="CDD" id="cd01174">
    <property type="entry name" value="ribokinase"/>
    <property type="match status" value="1"/>
</dbReference>
<comment type="subcellular location">
    <subcellularLocation>
        <location evidence="12">Cytoplasm</location>
    </subcellularLocation>
</comment>
<dbReference type="InterPro" id="IPR011611">
    <property type="entry name" value="PfkB_dom"/>
</dbReference>
<evidence type="ECO:0000256" key="12">
    <source>
        <dbReference type="HAMAP-Rule" id="MF_01987"/>
    </source>
</evidence>
<dbReference type="GO" id="GO:0046872">
    <property type="term" value="F:metal ion binding"/>
    <property type="evidence" value="ECO:0007669"/>
    <property type="project" value="UniProtKB-KW"/>
</dbReference>
<feature type="binding site" evidence="12">
    <location>
        <begin position="48"/>
        <end position="52"/>
    </location>
    <ligand>
        <name>substrate</name>
    </ligand>
</feature>
<keyword evidence="15" id="KW-1185">Reference proteome</keyword>
<dbReference type="Gene3D" id="3.40.1190.20">
    <property type="match status" value="1"/>
</dbReference>
<dbReference type="InterPro" id="IPR002173">
    <property type="entry name" value="Carboh/pur_kinase_PfkB_CS"/>
</dbReference>
<comment type="activity regulation">
    <text evidence="12">Activated by a monovalent cation that binds near, but not in, the active site. The most likely occupant of the site in vivo is potassium. Ion binding induces a conformational change that may alter substrate affinity.</text>
</comment>
<feature type="binding site" evidence="12">
    <location>
        <begin position="260"/>
        <end position="261"/>
    </location>
    <ligand>
        <name>ATP</name>
        <dbReference type="ChEBI" id="CHEBI:30616"/>
    </ligand>
</feature>
<feature type="binding site" evidence="12">
    <location>
        <begin position="229"/>
        <end position="234"/>
    </location>
    <ligand>
        <name>ATP</name>
        <dbReference type="ChEBI" id="CHEBI:30616"/>
    </ligand>
</feature>
<accession>A0A5B8M5Y0</accession>
<evidence type="ECO:0000256" key="4">
    <source>
        <dbReference type="ARBA" id="ARBA00022679"/>
    </source>
</evidence>
<feature type="binding site" evidence="12">
    <location>
        <position position="257"/>
    </location>
    <ligand>
        <name>K(+)</name>
        <dbReference type="ChEBI" id="CHEBI:29103"/>
    </ligand>
</feature>
<feature type="domain" description="Carbohydrate kinase PfkB" evidence="13">
    <location>
        <begin position="12"/>
        <end position="308"/>
    </location>
</feature>
<evidence type="ECO:0000256" key="2">
    <source>
        <dbReference type="ARBA" id="ARBA00012035"/>
    </source>
</evidence>
<feature type="binding site" evidence="12">
    <location>
        <position position="305"/>
    </location>
    <ligand>
        <name>K(+)</name>
        <dbReference type="ChEBI" id="CHEBI:29103"/>
    </ligand>
</feature>
<keyword evidence="6 12" id="KW-0547">Nucleotide-binding</keyword>
<evidence type="ECO:0000256" key="9">
    <source>
        <dbReference type="ARBA" id="ARBA00022842"/>
    </source>
</evidence>
<feature type="binding site" evidence="12">
    <location>
        <position position="296"/>
    </location>
    <ligand>
        <name>K(+)</name>
        <dbReference type="ChEBI" id="CHEBI:29103"/>
    </ligand>
</feature>
<comment type="cofactor">
    <cofactor evidence="12">
        <name>Mg(2+)</name>
        <dbReference type="ChEBI" id="CHEBI:18420"/>
    </cofactor>
    <text evidence="12">Requires a divalent cation, most likely magnesium in vivo, as an electrophilic catalyst to aid phosphoryl group transfer. It is the chelate of the metal and the nucleotide that is the actual substrate.</text>
</comment>
<comment type="function">
    <text evidence="12">Catalyzes the phosphorylation of ribose at O-5 in a reaction requiring ATP and magnesium. The resulting D-ribose-5-phosphate can then be used either for sythesis of nucleotides, histidine, and tryptophan, or as a component of the pentose phosphate pathway.</text>
</comment>
<evidence type="ECO:0000256" key="6">
    <source>
        <dbReference type="ARBA" id="ARBA00022741"/>
    </source>
</evidence>
<feature type="binding site" evidence="12">
    <location>
        <position position="261"/>
    </location>
    <ligand>
        <name>substrate</name>
    </ligand>
</feature>
<feature type="binding site" evidence="12">
    <location>
        <position position="301"/>
    </location>
    <ligand>
        <name>K(+)</name>
        <dbReference type="ChEBI" id="CHEBI:29103"/>
    </ligand>
</feature>
<dbReference type="Proteomes" id="UP000320216">
    <property type="component" value="Chromosome"/>
</dbReference>
<keyword evidence="10 12" id="KW-0630">Potassium</keyword>
<keyword evidence="5 12" id="KW-0479">Metal-binding</keyword>
<name>A0A5B8M5Y0_9MICO</name>
<feature type="binding site" evidence="12">
    <location>
        <position position="255"/>
    </location>
    <ligand>
        <name>K(+)</name>
        <dbReference type="ChEBI" id="CHEBI:29103"/>
    </ligand>
</feature>